<protein>
    <submittedName>
        <fullName evidence="6">Insulin-like domain-containing protein</fullName>
    </submittedName>
</protein>
<evidence type="ECO:0000259" key="4">
    <source>
        <dbReference type="SMART" id="SM00078"/>
    </source>
</evidence>
<dbReference type="SUPFAM" id="SSF56994">
    <property type="entry name" value="Insulin-like"/>
    <property type="match status" value="1"/>
</dbReference>
<keyword evidence="2" id="KW-0732">Signal</keyword>
<dbReference type="Proteomes" id="UP000887574">
    <property type="component" value="Unplaced"/>
</dbReference>
<dbReference type="SMART" id="SM00078">
    <property type="entry name" value="IlGF"/>
    <property type="match status" value="1"/>
</dbReference>
<dbReference type="InterPro" id="IPR022353">
    <property type="entry name" value="Insulin_CS"/>
</dbReference>
<accession>A0A915EDD9</accession>
<dbReference type="AlphaFoldDB" id="A0A915EDD9"/>
<evidence type="ECO:0000313" key="6">
    <source>
        <dbReference type="WBParaSite" id="jg4940"/>
    </source>
</evidence>
<evidence type="ECO:0000256" key="3">
    <source>
        <dbReference type="SAM" id="MobiDB-lite"/>
    </source>
</evidence>
<dbReference type="GO" id="GO:0005179">
    <property type="term" value="F:hormone activity"/>
    <property type="evidence" value="ECO:0007669"/>
    <property type="project" value="InterPro"/>
</dbReference>
<dbReference type="WBParaSite" id="jg4940">
    <property type="protein sequence ID" value="jg4940"/>
    <property type="gene ID" value="jg4940"/>
</dbReference>
<comment type="similarity">
    <text evidence="1">Belongs to the insulin family.</text>
</comment>
<organism evidence="5 6">
    <name type="scientific">Ditylenchus dipsaci</name>
    <dbReference type="NCBI Taxonomy" id="166011"/>
    <lineage>
        <taxon>Eukaryota</taxon>
        <taxon>Metazoa</taxon>
        <taxon>Ecdysozoa</taxon>
        <taxon>Nematoda</taxon>
        <taxon>Chromadorea</taxon>
        <taxon>Rhabditida</taxon>
        <taxon>Tylenchina</taxon>
        <taxon>Tylenchomorpha</taxon>
        <taxon>Sphaerularioidea</taxon>
        <taxon>Anguinidae</taxon>
        <taxon>Anguininae</taxon>
        <taxon>Ditylenchus</taxon>
    </lineage>
</organism>
<dbReference type="InterPro" id="IPR016179">
    <property type="entry name" value="Insulin-like"/>
</dbReference>
<dbReference type="InterPro" id="IPR036438">
    <property type="entry name" value="Insulin-like_sf"/>
</dbReference>
<feature type="region of interest" description="Disordered" evidence="3">
    <location>
        <begin position="41"/>
        <end position="61"/>
    </location>
</feature>
<name>A0A915EDD9_9BILA</name>
<keyword evidence="5" id="KW-1185">Reference proteome</keyword>
<dbReference type="Gene3D" id="1.10.100.10">
    <property type="entry name" value="Insulin-like"/>
    <property type="match status" value="1"/>
</dbReference>
<proteinExistence type="inferred from homology"/>
<evidence type="ECO:0000313" key="5">
    <source>
        <dbReference type="Proteomes" id="UP000887574"/>
    </source>
</evidence>
<sequence>MVTCAMLSTLTCVDFNKKTRMCGRKLLAHIQNICEHTQCSESSAEDDTPEGSSTTTDDSKKKNRALPYECCTRGCSILNIQHGCCGNRSIVKTDTTVDLENVGTNYHEYNMNPSMEEEVNRQQREMEAITKSQQVGRHRRRHHHPHNTRAATRNIYRDLYLTPVTNEKLKEIRRKLHQQKSLDELELEF</sequence>
<evidence type="ECO:0000256" key="2">
    <source>
        <dbReference type="ARBA" id="ARBA00022729"/>
    </source>
</evidence>
<feature type="domain" description="Insulin-like" evidence="4">
    <location>
        <begin position="19"/>
        <end position="84"/>
    </location>
</feature>
<evidence type="ECO:0000256" key="1">
    <source>
        <dbReference type="ARBA" id="ARBA00009034"/>
    </source>
</evidence>
<reference evidence="6" key="1">
    <citation type="submission" date="2022-11" db="UniProtKB">
        <authorList>
            <consortium name="WormBaseParasite"/>
        </authorList>
    </citation>
    <scope>IDENTIFICATION</scope>
</reference>
<dbReference type="GO" id="GO:0005576">
    <property type="term" value="C:extracellular region"/>
    <property type="evidence" value="ECO:0007669"/>
    <property type="project" value="InterPro"/>
</dbReference>
<dbReference type="PROSITE" id="PS00262">
    <property type="entry name" value="INSULIN"/>
    <property type="match status" value="1"/>
</dbReference>